<dbReference type="STRING" id="1666911.HLUCCA11_23490"/>
<dbReference type="Proteomes" id="UP000050465">
    <property type="component" value="Unassembled WGS sequence"/>
</dbReference>
<gene>
    <name evidence="2" type="ORF">HLUCCA11_23490</name>
</gene>
<dbReference type="PANTHER" id="PTHR31157">
    <property type="entry name" value="SCP DOMAIN-CONTAINING PROTEIN"/>
    <property type="match status" value="1"/>
</dbReference>
<dbReference type="Pfam" id="PF00188">
    <property type="entry name" value="CAP"/>
    <property type="match status" value="1"/>
</dbReference>
<organism evidence="2 3">
    <name type="scientific">Phormidesmis priestleyi Ana</name>
    <dbReference type="NCBI Taxonomy" id="1666911"/>
    <lineage>
        <taxon>Bacteria</taxon>
        <taxon>Bacillati</taxon>
        <taxon>Cyanobacteriota</taxon>
        <taxon>Cyanophyceae</taxon>
        <taxon>Leptolyngbyales</taxon>
        <taxon>Leptolyngbyaceae</taxon>
        <taxon>Phormidesmis</taxon>
    </lineage>
</organism>
<reference evidence="2 3" key="1">
    <citation type="submission" date="2015-09" db="EMBL/GenBank/DDBJ databases">
        <title>Identification and resolution of microdiversity through metagenomic sequencing of parallel consortia.</title>
        <authorList>
            <person name="Nelson W.C."/>
            <person name="Romine M.F."/>
            <person name="Lindemann S.R."/>
        </authorList>
    </citation>
    <scope>NUCLEOTIDE SEQUENCE [LARGE SCALE GENOMIC DNA]</scope>
    <source>
        <strain evidence="2">Ana</strain>
    </source>
</reference>
<dbReference type="CDD" id="cd05379">
    <property type="entry name" value="CAP_bacterial"/>
    <property type="match status" value="1"/>
</dbReference>
<accession>A0A0P7YMK6</accession>
<dbReference type="Gene3D" id="3.40.33.10">
    <property type="entry name" value="CAP"/>
    <property type="match status" value="1"/>
</dbReference>
<dbReference type="PANTHER" id="PTHR31157:SF1">
    <property type="entry name" value="SCP DOMAIN-CONTAINING PROTEIN"/>
    <property type="match status" value="1"/>
</dbReference>
<dbReference type="InterPro" id="IPR014044">
    <property type="entry name" value="CAP_dom"/>
</dbReference>
<dbReference type="SUPFAM" id="SSF55797">
    <property type="entry name" value="PR-1-like"/>
    <property type="match status" value="1"/>
</dbReference>
<dbReference type="InterPro" id="IPR035940">
    <property type="entry name" value="CAP_sf"/>
</dbReference>
<proteinExistence type="predicted"/>
<evidence type="ECO:0000313" key="2">
    <source>
        <dbReference type="EMBL" id="KPQ31549.1"/>
    </source>
</evidence>
<name>A0A0P7YMK6_9CYAN</name>
<dbReference type="EMBL" id="LJZR01000096">
    <property type="protein sequence ID" value="KPQ31549.1"/>
    <property type="molecule type" value="Genomic_DNA"/>
</dbReference>
<comment type="caution">
    <text evidence="2">The sequence shown here is derived from an EMBL/GenBank/DDBJ whole genome shotgun (WGS) entry which is preliminary data.</text>
</comment>
<feature type="domain" description="SCP" evidence="1">
    <location>
        <begin position="32"/>
        <end position="142"/>
    </location>
</feature>
<protein>
    <submittedName>
        <fullName evidence="2">Cysteine-rich secretory protein family</fullName>
    </submittedName>
</protein>
<evidence type="ECO:0000259" key="1">
    <source>
        <dbReference type="Pfam" id="PF00188"/>
    </source>
</evidence>
<evidence type="ECO:0000313" key="3">
    <source>
        <dbReference type="Proteomes" id="UP000050465"/>
    </source>
</evidence>
<sequence>MKVPGHPIVEVVEGVAALDEAISVLQSTRPLFPLLASNGMAQGANDHAADLGDKGLTGHYGSDGSDPFTRINRYGSWDLAVGDIAGENISYGHAPLAEWHIIQLLVDDNVPNRGHRQTLLNSKYQRIGSDCEAHREFRIVCVMTYASDYREGHL</sequence>
<dbReference type="AlphaFoldDB" id="A0A0P7YMK6"/>